<feature type="domain" description="XPG N-terminal" evidence="3">
    <location>
        <begin position="1"/>
        <end position="112"/>
    </location>
</feature>
<dbReference type="EMBL" id="OZ037953">
    <property type="protein sequence ID" value="CAL1697463.1"/>
    <property type="molecule type" value="Genomic_DNA"/>
</dbReference>
<dbReference type="CDD" id="cd09870">
    <property type="entry name" value="PIN_YEN1"/>
    <property type="match status" value="1"/>
</dbReference>
<evidence type="ECO:0000313" key="5">
    <source>
        <dbReference type="Proteomes" id="UP001497453"/>
    </source>
</evidence>
<dbReference type="InterPro" id="IPR006085">
    <property type="entry name" value="XPG_DNA_repair_N"/>
</dbReference>
<dbReference type="SUPFAM" id="SSF88723">
    <property type="entry name" value="PIN domain-like"/>
    <property type="match status" value="1"/>
</dbReference>
<feature type="transmembrane region" description="Helical" evidence="1">
    <location>
        <begin position="70"/>
        <end position="89"/>
    </location>
</feature>
<evidence type="ECO:0000259" key="3">
    <source>
        <dbReference type="SMART" id="SM00485"/>
    </source>
</evidence>
<keyword evidence="1" id="KW-1133">Transmembrane helix</keyword>
<dbReference type="InterPro" id="IPR006084">
    <property type="entry name" value="XPG/Rad2"/>
</dbReference>
<evidence type="ECO:0000313" key="4">
    <source>
        <dbReference type="EMBL" id="CAL1697463.1"/>
    </source>
</evidence>
<evidence type="ECO:0000256" key="1">
    <source>
        <dbReference type="SAM" id="Phobius"/>
    </source>
</evidence>
<dbReference type="SMART" id="SM00485">
    <property type="entry name" value="XPGN"/>
    <property type="match status" value="1"/>
</dbReference>
<dbReference type="PANTHER" id="PTHR11081:SF75">
    <property type="entry name" value="ENDONUCLEASE, PUTATIVE (AFU_ORTHOLOGUE AFUA_3G13260)-RELATED"/>
    <property type="match status" value="1"/>
</dbReference>
<dbReference type="Pfam" id="PF00867">
    <property type="entry name" value="XPG_I"/>
    <property type="match status" value="1"/>
</dbReference>
<sequence length="184" mass="20061">MGVQGLWQLVKLSAVVHDSLGALALKDGYADKPAARGYRVGIDASIWLHTAQNTFAVGHTQSGLNLELRLLFYCLACLLALPINPVFVFDGPNRPRRKRGTNVVPVPHWLVSLFEEMLSAFGFHKHVAPGEAKAELAVMNALGIINAILMEDSDALAFGAFTVVRRSFSSRNQNLNEITVYTSG</sequence>
<dbReference type="InterPro" id="IPR029060">
    <property type="entry name" value="PIN-like_dom_sf"/>
</dbReference>
<dbReference type="PANTHER" id="PTHR11081">
    <property type="entry name" value="FLAP ENDONUCLEASE FAMILY MEMBER"/>
    <property type="match status" value="1"/>
</dbReference>
<name>A0ABP1CRZ3_9APHY</name>
<feature type="domain" description="XPG-I" evidence="2">
    <location>
        <begin position="119"/>
        <end position="180"/>
    </location>
</feature>
<keyword evidence="5" id="KW-1185">Reference proteome</keyword>
<dbReference type="Gene3D" id="3.40.50.1010">
    <property type="entry name" value="5'-nuclease"/>
    <property type="match status" value="2"/>
</dbReference>
<dbReference type="InterPro" id="IPR006086">
    <property type="entry name" value="XPG-I_dom"/>
</dbReference>
<dbReference type="Proteomes" id="UP001497453">
    <property type="component" value="Chromosome 10"/>
</dbReference>
<dbReference type="Pfam" id="PF00752">
    <property type="entry name" value="XPG_N"/>
    <property type="match status" value="1"/>
</dbReference>
<gene>
    <name evidence="4" type="ORF">GFSPODELE1_LOCUS1669</name>
</gene>
<keyword evidence="1" id="KW-0812">Transmembrane</keyword>
<accession>A0ABP1CRZ3</accession>
<evidence type="ECO:0000259" key="2">
    <source>
        <dbReference type="SMART" id="SM00484"/>
    </source>
</evidence>
<dbReference type="PRINTS" id="PR00853">
    <property type="entry name" value="XPGRADSUPER"/>
</dbReference>
<dbReference type="SMART" id="SM00484">
    <property type="entry name" value="XPGI"/>
    <property type="match status" value="1"/>
</dbReference>
<protein>
    <recommendedName>
        <fullName evidence="6">XPG-I domain-containing protein</fullName>
    </recommendedName>
</protein>
<reference evidence="5" key="1">
    <citation type="submission" date="2024-04" db="EMBL/GenBank/DDBJ databases">
        <authorList>
            <person name="Shaw F."/>
            <person name="Minotto A."/>
        </authorList>
    </citation>
    <scope>NUCLEOTIDE SEQUENCE [LARGE SCALE GENOMIC DNA]</scope>
</reference>
<keyword evidence="1" id="KW-0472">Membrane</keyword>
<evidence type="ECO:0008006" key="6">
    <source>
        <dbReference type="Google" id="ProtNLM"/>
    </source>
</evidence>
<organism evidence="4 5">
    <name type="scientific">Somion occarium</name>
    <dbReference type="NCBI Taxonomy" id="3059160"/>
    <lineage>
        <taxon>Eukaryota</taxon>
        <taxon>Fungi</taxon>
        <taxon>Dikarya</taxon>
        <taxon>Basidiomycota</taxon>
        <taxon>Agaricomycotina</taxon>
        <taxon>Agaricomycetes</taxon>
        <taxon>Polyporales</taxon>
        <taxon>Cerrenaceae</taxon>
        <taxon>Somion</taxon>
    </lineage>
</organism>
<proteinExistence type="predicted"/>